<dbReference type="Proteomes" id="UP001519535">
    <property type="component" value="Unassembled WGS sequence"/>
</dbReference>
<dbReference type="RefSeq" id="WP_214093294.1">
    <property type="nucleotide sequence ID" value="NZ_JAHCLR010000023.1"/>
</dbReference>
<sequence>MSGIAIGGLFAVGSLSVAVAFADSYPLPSGEMIEPAPGSTLDVTGFYGITTGAPAADGSVQGTQTFDVLNSSGDVIGSFNAFVGTNMSNVTSSTNEEMLVSSIITGTPGSVPPVGSILDYLGAGNPQFSSDYTDLVSTDGGANTINDPVTTPFGTFNFSNALDAAAHVDPHVEKPIPLADGYSIVADPNASESFIGINGLPPIFVAGQGTQLFDLDDSTGQTVGTFTADVTTTGDGLTGHSIALLVTSDVTGTPGQVAGDVPTPGSVFNQVYVFNPNIVNTYADIASPTPGGTNAISNVFNVYGVTLNGSTAFDGVKGLTDGFIGNSPQIESIPLADGLKAVPVGTETYSGIDGQPGFFEEIQGYQQFNVENSSGTVVATFNADVTNYAGGSVKDEALLVTQVGTGGTAPGDAPPVGSWLEYTDDGNGFATNYADLVGASQNTVSETWITPFGDFNIPTTVDAAQGLAGLDFFVPPDLSL</sequence>
<name>A0ABS5RJF2_9MYCO</name>
<reference evidence="1 2" key="1">
    <citation type="submission" date="2021-05" db="EMBL/GenBank/DDBJ databases">
        <title>Mycobacterium acidophilum sp. nov., an extremely acid-tolerant member of the genus Mycobacterium.</title>
        <authorList>
            <person name="Xia J."/>
        </authorList>
    </citation>
    <scope>NUCLEOTIDE SEQUENCE [LARGE SCALE GENOMIC DNA]</scope>
    <source>
        <strain evidence="1 2">M1</strain>
    </source>
</reference>
<protein>
    <submittedName>
        <fullName evidence="1">Uncharacterized protein</fullName>
    </submittedName>
</protein>
<comment type="caution">
    <text evidence="1">The sequence shown here is derived from an EMBL/GenBank/DDBJ whole genome shotgun (WGS) entry which is preliminary data.</text>
</comment>
<accession>A0ABS5RJF2</accession>
<gene>
    <name evidence="1" type="ORF">KIH27_12580</name>
</gene>
<dbReference type="EMBL" id="JAHCLR010000023">
    <property type="protein sequence ID" value="MBS9534421.1"/>
    <property type="molecule type" value="Genomic_DNA"/>
</dbReference>
<organism evidence="1 2">
    <name type="scientific">Mycolicibacter acidiphilus</name>
    <dbReference type="NCBI Taxonomy" id="2835306"/>
    <lineage>
        <taxon>Bacteria</taxon>
        <taxon>Bacillati</taxon>
        <taxon>Actinomycetota</taxon>
        <taxon>Actinomycetes</taxon>
        <taxon>Mycobacteriales</taxon>
        <taxon>Mycobacteriaceae</taxon>
        <taxon>Mycolicibacter</taxon>
    </lineage>
</organism>
<keyword evidence="2" id="KW-1185">Reference proteome</keyword>
<evidence type="ECO:0000313" key="1">
    <source>
        <dbReference type="EMBL" id="MBS9534421.1"/>
    </source>
</evidence>
<evidence type="ECO:0000313" key="2">
    <source>
        <dbReference type="Proteomes" id="UP001519535"/>
    </source>
</evidence>
<proteinExistence type="predicted"/>